<dbReference type="PANTHER" id="PTHR22602">
    <property type="entry name" value="TRANSFERASE CAF17, MITOCHONDRIAL-RELATED"/>
    <property type="match status" value="1"/>
</dbReference>
<dbReference type="PANTHER" id="PTHR22602:SF0">
    <property type="entry name" value="TRANSFERASE CAF17, MITOCHONDRIAL-RELATED"/>
    <property type="match status" value="1"/>
</dbReference>
<dbReference type="FunFam" id="3.30.70.1630:FF:000001">
    <property type="entry name" value="tRNA-modifying protein YgfZ"/>
    <property type="match status" value="1"/>
</dbReference>
<dbReference type="AlphaFoldDB" id="A0A2N5DVW7"/>
<reference evidence="6 7" key="1">
    <citation type="submission" date="2017-12" db="EMBL/GenBank/DDBJ databases">
        <title>Characterization of six clinical isolates of Enterochimera gen. nov., a novel genus of the Yersiniaciae family and the three species Enterochimera arupensis sp. nov., Enterochimera coloradensis sp. nov, and Enterochimera californica sp. nov.</title>
        <authorList>
            <person name="Rossi A."/>
            <person name="Fisher M."/>
        </authorList>
    </citation>
    <scope>NUCLEOTIDE SEQUENCE [LARGE SCALE GENOMIC DNA]</scope>
    <source>
        <strain evidence="7">2015-Iso6</strain>
    </source>
</reference>
<evidence type="ECO:0000256" key="1">
    <source>
        <dbReference type="ARBA" id="ARBA00022490"/>
    </source>
</evidence>
<dbReference type="OrthoDB" id="9796287at2"/>
<comment type="similarity">
    <text evidence="4">Belongs to the tRNA-modifying YgfZ family.</text>
</comment>
<dbReference type="InterPro" id="IPR017703">
    <property type="entry name" value="YgfZ/GCV_T_CS"/>
</dbReference>
<dbReference type="InterPro" id="IPR048451">
    <property type="entry name" value="YgfZ_barrel"/>
</dbReference>
<keyword evidence="7" id="KW-1185">Reference proteome</keyword>
<sequence length="331" mass="35666">MAYTTPFPPQKPSASSHLPLTLISLEAWALVTVAGADTVSYLQGQVTADLASLGSDQHVLCAHCDAKGKMWSNLRLFPHGDGWAYLERRSVRDSQLAEIKKYAVFSKVTFAAGDQAALLGVAGFQARAALAGVFDELPTAEHPVVQSGGSTLLHFALPAERYLLVTTPEKAGALVEKLGEQAQYNDSEQWLALDIEAGYPVIDSANSAQFIPQAANLQALPAGISFSKGCYAGQEMVARAKYRGANKRALYWLAGQAARVPEAGEDLEMQMGENWRRTGTVLAAVQLSDGTLWVQVVMNNDLAPESLFRVRDDASGTLSIQPLPYSLVEEK</sequence>
<dbReference type="InterPro" id="IPR045179">
    <property type="entry name" value="YgfZ/GcvT"/>
</dbReference>
<dbReference type="Pfam" id="PF21130">
    <property type="entry name" value="YgfZ_barrel"/>
    <property type="match status" value="1"/>
</dbReference>
<dbReference type="NCBIfam" id="NF007110">
    <property type="entry name" value="PRK09559.1"/>
    <property type="match status" value="1"/>
</dbReference>
<dbReference type="RefSeq" id="WP_101818284.1">
    <property type="nucleotide sequence ID" value="NZ_PJZF01000026.1"/>
</dbReference>
<dbReference type="GO" id="GO:0016226">
    <property type="term" value="P:iron-sulfur cluster assembly"/>
    <property type="evidence" value="ECO:0007669"/>
    <property type="project" value="TreeGrafter"/>
</dbReference>
<accession>A0A2N5DVW7</accession>
<dbReference type="Gene3D" id="2.40.30.160">
    <property type="match status" value="1"/>
</dbReference>
<dbReference type="EMBL" id="PJZF01000026">
    <property type="protein sequence ID" value="PLR31282.1"/>
    <property type="molecule type" value="Genomic_DNA"/>
</dbReference>
<dbReference type="GO" id="GO:0005737">
    <property type="term" value="C:cytoplasm"/>
    <property type="evidence" value="ECO:0007669"/>
    <property type="project" value="UniProtKB-SubCell"/>
</dbReference>
<gene>
    <name evidence="6" type="ORF">CYR55_20950</name>
</gene>
<dbReference type="GO" id="GO:0008033">
    <property type="term" value="P:tRNA processing"/>
    <property type="evidence" value="ECO:0007669"/>
    <property type="project" value="UniProtKB-UniRule"/>
</dbReference>
<keyword evidence="2 4" id="KW-0819">tRNA processing</keyword>
<dbReference type="GO" id="GO:0009451">
    <property type="term" value="P:RNA modification"/>
    <property type="evidence" value="ECO:0007669"/>
    <property type="project" value="InterPro"/>
</dbReference>
<dbReference type="Gene3D" id="3.30.70.1630">
    <property type="match status" value="1"/>
</dbReference>
<comment type="subcellular location">
    <subcellularLocation>
        <location evidence="4">Cytoplasm</location>
    </subcellularLocation>
</comment>
<organism evidence="6 7">
    <name type="scientific">Chimaeribacter californicus</name>
    <dbReference type="NCBI Taxonomy" id="2060067"/>
    <lineage>
        <taxon>Bacteria</taxon>
        <taxon>Pseudomonadati</taxon>
        <taxon>Pseudomonadota</taxon>
        <taxon>Gammaproteobacteria</taxon>
        <taxon>Enterobacterales</taxon>
        <taxon>Yersiniaceae</taxon>
        <taxon>Chimaeribacter</taxon>
    </lineage>
</organism>
<dbReference type="InterPro" id="IPR029043">
    <property type="entry name" value="GcvT/YgfZ_C"/>
</dbReference>
<name>A0A2N5DVW7_9GAMM</name>
<evidence type="ECO:0000259" key="5">
    <source>
        <dbReference type="Pfam" id="PF21130"/>
    </source>
</evidence>
<dbReference type="Gene3D" id="3.30.70.1400">
    <property type="entry name" value="Aminomethyltransferase beta-barrel domains"/>
    <property type="match status" value="1"/>
</dbReference>
<dbReference type="HAMAP" id="MF_01175">
    <property type="entry name" value="tRNA_modifying_YgfZ"/>
    <property type="match status" value="1"/>
</dbReference>
<proteinExistence type="inferred from homology"/>
<dbReference type="FunFam" id="3.30.70.1400:FF:000002">
    <property type="entry name" value="tRNA-modifying protein YgfZ"/>
    <property type="match status" value="1"/>
</dbReference>
<keyword evidence="1 4" id="KW-0963">Cytoplasm</keyword>
<evidence type="ECO:0000256" key="4">
    <source>
        <dbReference type="HAMAP-Rule" id="MF_01175"/>
    </source>
</evidence>
<dbReference type="NCBIfam" id="TIGR03317">
    <property type="entry name" value="ygfZ_signature"/>
    <property type="match status" value="1"/>
</dbReference>
<feature type="binding site" evidence="4">
    <location>
        <position position="190"/>
    </location>
    <ligand>
        <name>folate</name>
        <dbReference type="ChEBI" id="CHEBI:62501"/>
    </ligand>
</feature>
<feature type="binding site" evidence="4">
    <location>
        <position position="28"/>
    </location>
    <ligand>
        <name>folate</name>
        <dbReference type="ChEBI" id="CHEBI:62501"/>
    </ligand>
</feature>
<feature type="domain" description="tRNA-modifying protein YgfZ-like beta-barrel" evidence="5">
    <location>
        <begin position="246"/>
        <end position="313"/>
    </location>
</feature>
<dbReference type="FunFam" id="2.40.30.160:FF:000001">
    <property type="entry name" value="tRNA-modifying protein YgfZ"/>
    <property type="match status" value="1"/>
</dbReference>
<dbReference type="SUPFAM" id="SSF101790">
    <property type="entry name" value="Aminomethyltransferase beta-barrel domain"/>
    <property type="match status" value="1"/>
</dbReference>
<comment type="function">
    <text evidence="4">Folate-binding protein involved in regulating the level of ATP-DnaA and in the modification of some tRNAs. It is probably a key factor in regulatory networks that act via tRNA modification, such as initiation of chromosomal replication.</text>
</comment>
<dbReference type="InterPro" id="IPR023758">
    <property type="entry name" value="tRNA-modifying_YgfZ"/>
</dbReference>
<dbReference type="SUPFAM" id="SSF103025">
    <property type="entry name" value="Folate-binding domain"/>
    <property type="match status" value="1"/>
</dbReference>
<dbReference type="Proteomes" id="UP000234240">
    <property type="component" value="Unassembled WGS sequence"/>
</dbReference>
<evidence type="ECO:0000256" key="3">
    <source>
        <dbReference type="ARBA" id="ARBA00022954"/>
    </source>
</evidence>
<comment type="caution">
    <text evidence="6">The sequence shown here is derived from an EMBL/GenBank/DDBJ whole genome shotgun (WGS) entry which is preliminary data.</text>
</comment>
<evidence type="ECO:0000313" key="6">
    <source>
        <dbReference type="EMBL" id="PLR31282.1"/>
    </source>
</evidence>
<evidence type="ECO:0000313" key="7">
    <source>
        <dbReference type="Proteomes" id="UP000234240"/>
    </source>
</evidence>
<evidence type="ECO:0000256" key="2">
    <source>
        <dbReference type="ARBA" id="ARBA00022694"/>
    </source>
</evidence>
<dbReference type="GO" id="GO:0005542">
    <property type="term" value="F:folic acid binding"/>
    <property type="evidence" value="ECO:0007669"/>
    <property type="project" value="UniProtKB-UniRule"/>
</dbReference>
<protein>
    <recommendedName>
        <fullName evidence="4">tRNA-modifying protein YgfZ</fullName>
    </recommendedName>
</protein>
<keyword evidence="3 4" id="KW-0290">Folate-binding</keyword>